<dbReference type="Pfam" id="PF01554">
    <property type="entry name" value="MatE"/>
    <property type="match status" value="2"/>
</dbReference>
<evidence type="ECO:0000313" key="12">
    <source>
        <dbReference type="Proteomes" id="UP000822142"/>
    </source>
</evidence>
<protein>
    <recommendedName>
        <fullName evidence="3">Multidrug export protein MepA</fullName>
    </recommendedName>
</protein>
<dbReference type="PANTHER" id="PTHR43823">
    <property type="entry name" value="SPORULATION PROTEIN YKVU"/>
    <property type="match status" value="1"/>
</dbReference>
<comment type="similarity">
    <text evidence="2">Belongs to the multi antimicrobial extrusion (MATE) (TC 2.A.66.1) family. MepA subfamily.</text>
</comment>
<keyword evidence="7 10" id="KW-1133">Transmembrane helix</keyword>
<feature type="transmembrane region" description="Helical" evidence="10">
    <location>
        <begin position="195"/>
        <end position="216"/>
    </location>
</feature>
<feature type="transmembrane region" description="Helical" evidence="10">
    <location>
        <begin position="274"/>
        <end position="295"/>
    </location>
</feature>
<keyword evidence="4" id="KW-0813">Transport</keyword>
<dbReference type="RefSeq" id="WP_173750115.1">
    <property type="nucleotide sequence ID" value="NZ_JAAITA010000027.1"/>
</dbReference>
<evidence type="ECO:0000256" key="3">
    <source>
        <dbReference type="ARBA" id="ARBA00022106"/>
    </source>
</evidence>
<feature type="transmembrane region" description="Helical" evidence="10">
    <location>
        <begin position="20"/>
        <end position="40"/>
    </location>
</feature>
<evidence type="ECO:0000256" key="5">
    <source>
        <dbReference type="ARBA" id="ARBA00022475"/>
    </source>
</evidence>
<evidence type="ECO:0000256" key="10">
    <source>
        <dbReference type="SAM" id="Phobius"/>
    </source>
</evidence>
<keyword evidence="8 10" id="KW-0472">Membrane</keyword>
<organism evidence="11 12">
    <name type="scientific">Blautia hansenii</name>
    <name type="common">Ruminococcus hansenii</name>
    <dbReference type="NCBI Taxonomy" id="1322"/>
    <lineage>
        <taxon>Bacteria</taxon>
        <taxon>Bacillati</taxon>
        <taxon>Bacillota</taxon>
        <taxon>Clostridia</taxon>
        <taxon>Lachnospirales</taxon>
        <taxon>Lachnospiraceae</taxon>
        <taxon>Blautia</taxon>
    </lineage>
</organism>
<comment type="subcellular location">
    <subcellularLocation>
        <location evidence="1">Cell membrane</location>
        <topology evidence="1">Multi-pass membrane protein</topology>
    </subcellularLocation>
</comment>
<reference evidence="11 12" key="1">
    <citation type="journal article" date="2020" name="Cell Host Microbe">
        <title>Functional and Genomic Variation between Human-Derived Isolates of Lachnospiraceae Reveals Inter- and Intra-Species Diversity.</title>
        <authorList>
            <person name="Sorbara M.T."/>
            <person name="Littmann E.R."/>
            <person name="Fontana E."/>
            <person name="Moody T.U."/>
            <person name="Kohout C.E."/>
            <person name="Gjonbalaj M."/>
            <person name="Eaton V."/>
            <person name="Seok R."/>
            <person name="Leiner I.M."/>
            <person name="Pamer E.G."/>
        </authorList>
    </citation>
    <scope>NUCLEOTIDE SEQUENCE [LARGE SCALE GENOMIC DNA]</scope>
    <source>
        <strain evidence="11 12">MSK.15.26</strain>
    </source>
</reference>
<accession>A0ABX2IA75</accession>
<evidence type="ECO:0000256" key="1">
    <source>
        <dbReference type="ARBA" id="ARBA00004651"/>
    </source>
</evidence>
<evidence type="ECO:0000256" key="8">
    <source>
        <dbReference type="ARBA" id="ARBA00023136"/>
    </source>
</evidence>
<dbReference type="InterPro" id="IPR051327">
    <property type="entry name" value="MATE_MepA_subfamily"/>
</dbReference>
<evidence type="ECO:0000256" key="2">
    <source>
        <dbReference type="ARBA" id="ARBA00008417"/>
    </source>
</evidence>
<evidence type="ECO:0000256" key="4">
    <source>
        <dbReference type="ARBA" id="ARBA00022448"/>
    </source>
</evidence>
<feature type="transmembrane region" description="Helical" evidence="10">
    <location>
        <begin position="60"/>
        <end position="81"/>
    </location>
</feature>
<keyword evidence="12" id="KW-1185">Reference proteome</keyword>
<evidence type="ECO:0000256" key="6">
    <source>
        <dbReference type="ARBA" id="ARBA00022692"/>
    </source>
</evidence>
<feature type="transmembrane region" description="Helical" evidence="10">
    <location>
        <begin position="364"/>
        <end position="385"/>
    </location>
</feature>
<comment type="caution">
    <text evidence="11">The sequence shown here is derived from an EMBL/GenBank/DDBJ whole genome shotgun (WGS) entry which is preliminary data.</text>
</comment>
<dbReference type="InterPro" id="IPR045070">
    <property type="entry name" value="MATE_MepA-like"/>
</dbReference>
<feature type="transmembrane region" description="Helical" evidence="10">
    <location>
        <begin position="132"/>
        <end position="152"/>
    </location>
</feature>
<dbReference type="Proteomes" id="UP000822142">
    <property type="component" value="Unassembled WGS sequence"/>
</dbReference>
<feature type="transmembrane region" description="Helical" evidence="10">
    <location>
        <begin position="237"/>
        <end position="262"/>
    </location>
</feature>
<dbReference type="InterPro" id="IPR048279">
    <property type="entry name" value="MdtK-like"/>
</dbReference>
<feature type="transmembrane region" description="Helical" evidence="10">
    <location>
        <begin position="101"/>
        <end position="126"/>
    </location>
</feature>
<feature type="transmembrane region" description="Helical" evidence="10">
    <location>
        <begin position="164"/>
        <end position="183"/>
    </location>
</feature>
<dbReference type="PIRSF" id="PIRSF006603">
    <property type="entry name" value="DinF"/>
    <property type="match status" value="1"/>
</dbReference>
<feature type="transmembrane region" description="Helical" evidence="10">
    <location>
        <begin position="322"/>
        <end position="344"/>
    </location>
</feature>
<dbReference type="PANTHER" id="PTHR43823:SF3">
    <property type="entry name" value="MULTIDRUG EXPORT PROTEIN MEPA"/>
    <property type="match status" value="1"/>
</dbReference>
<gene>
    <name evidence="11" type="ORF">G5A70_13820</name>
</gene>
<evidence type="ECO:0000313" key="11">
    <source>
        <dbReference type="EMBL" id="NSJ87225.1"/>
    </source>
</evidence>
<evidence type="ECO:0000256" key="7">
    <source>
        <dbReference type="ARBA" id="ARBA00022989"/>
    </source>
</evidence>
<dbReference type="InterPro" id="IPR002528">
    <property type="entry name" value="MATE_fam"/>
</dbReference>
<feature type="transmembrane region" description="Helical" evidence="10">
    <location>
        <begin position="392"/>
        <end position="414"/>
    </location>
</feature>
<feature type="transmembrane region" description="Helical" evidence="10">
    <location>
        <begin position="420"/>
        <end position="441"/>
    </location>
</feature>
<name>A0ABX2IA75_BLAHA</name>
<sequence>MNNQKQKMELLGNAPIPKALLAMGIPTMIGMLINALYNLVDAYFVSGLGESPMGAISIVYPLGQVVVGLGLLFGNGAASYISRLLGQGKDEQANKVASTSLYCSLSVGTVLILFCVVFLEPILILLGATKSILPYAMTYAEIYIISCIFNVFNVTMNNIVTSEGAAKTTMFALLIGAVLNIALDPIFIYTFNLGVSGAAIATAISQIISTLVYLYYLFSKKSIFRFRLKDCSFSKEIFSEIFKIGVPTLVFQLLTSLSISLINNAAGAYGDAAIAGMGVVTRLVSMGSLTVFGFIKGFQPIAGYSYGAKKYHRLRQAIKTSILWSTIFCIVVGFAFFLFPTPIVSRFTTGNIEMIHIGTSSLRINGITFMLFGYYTVYSSLFLALGKGKEGFLLGACRQGICFIPVILILPSIWGLNGILYAQPIADVLSFLISLLMALSLHKQLKLSETQIN</sequence>
<keyword evidence="9" id="KW-0046">Antibiotic resistance</keyword>
<dbReference type="EMBL" id="JAAITA010000027">
    <property type="protein sequence ID" value="NSJ87225.1"/>
    <property type="molecule type" value="Genomic_DNA"/>
</dbReference>
<evidence type="ECO:0000256" key="9">
    <source>
        <dbReference type="ARBA" id="ARBA00023251"/>
    </source>
</evidence>
<proteinExistence type="inferred from homology"/>
<dbReference type="CDD" id="cd13143">
    <property type="entry name" value="MATE_MepA_like"/>
    <property type="match status" value="1"/>
</dbReference>
<dbReference type="NCBIfam" id="TIGR00797">
    <property type="entry name" value="matE"/>
    <property type="match status" value="1"/>
</dbReference>
<keyword evidence="6 10" id="KW-0812">Transmembrane</keyword>
<keyword evidence="5" id="KW-1003">Cell membrane</keyword>